<evidence type="ECO:0000256" key="1">
    <source>
        <dbReference type="SAM" id="MobiDB-lite"/>
    </source>
</evidence>
<dbReference type="Proteomes" id="UP000324222">
    <property type="component" value="Unassembled WGS sequence"/>
</dbReference>
<dbReference type="EMBL" id="VSRR010059175">
    <property type="protein sequence ID" value="MPC82231.1"/>
    <property type="molecule type" value="Genomic_DNA"/>
</dbReference>
<feature type="region of interest" description="Disordered" evidence="1">
    <location>
        <begin position="1"/>
        <end position="39"/>
    </location>
</feature>
<proteinExistence type="predicted"/>
<protein>
    <submittedName>
        <fullName evidence="2">Uncharacterized protein</fullName>
    </submittedName>
</protein>
<organism evidence="2 3">
    <name type="scientific">Portunus trituberculatus</name>
    <name type="common">Swimming crab</name>
    <name type="synonym">Neptunus trituberculatus</name>
    <dbReference type="NCBI Taxonomy" id="210409"/>
    <lineage>
        <taxon>Eukaryota</taxon>
        <taxon>Metazoa</taxon>
        <taxon>Ecdysozoa</taxon>
        <taxon>Arthropoda</taxon>
        <taxon>Crustacea</taxon>
        <taxon>Multicrustacea</taxon>
        <taxon>Malacostraca</taxon>
        <taxon>Eumalacostraca</taxon>
        <taxon>Eucarida</taxon>
        <taxon>Decapoda</taxon>
        <taxon>Pleocyemata</taxon>
        <taxon>Brachyura</taxon>
        <taxon>Eubrachyura</taxon>
        <taxon>Portunoidea</taxon>
        <taxon>Portunidae</taxon>
        <taxon>Portuninae</taxon>
        <taxon>Portunus</taxon>
    </lineage>
</organism>
<comment type="caution">
    <text evidence="2">The sequence shown here is derived from an EMBL/GenBank/DDBJ whole genome shotgun (WGS) entry which is preliminary data.</text>
</comment>
<reference evidence="2 3" key="1">
    <citation type="submission" date="2019-05" db="EMBL/GenBank/DDBJ databases">
        <title>Another draft genome of Portunus trituberculatus and its Hox gene families provides insights of decapod evolution.</title>
        <authorList>
            <person name="Jeong J.-H."/>
            <person name="Song I."/>
            <person name="Kim S."/>
            <person name="Choi T."/>
            <person name="Kim D."/>
            <person name="Ryu S."/>
            <person name="Kim W."/>
        </authorList>
    </citation>
    <scope>NUCLEOTIDE SEQUENCE [LARGE SCALE GENOMIC DNA]</scope>
    <source>
        <tissue evidence="2">Muscle</tissue>
    </source>
</reference>
<accession>A0A5B7I9X4</accession>
<gene>
    <name evidence="2" type="ORF">E2C01_076883</name>
</gene>
<name>A0A5B7I9X4_PORTR</name>
<dbReference type="AlphaFoldDB" id="A0A5B7I9X4"/>
<feature type="compositionally biased region" description="Pro residues" evidence="1">
    <location>
        <begin position="1"/>
        <end position="20"/>
    </location>
</feature>
<sequence length="106" mass="11218">MAARPPYPGTPPPPGAPPVAPQRYGAPQGAQGTPMRYPQQSYPVSGQCKACVLQRVEVRQGALAQCVCCGARLWCGVAAMWDSARTGRISVVGGCGRRSSHRLGRR</sequence>
<evidence type="ECO:0000313" key="3">
    <source>
        <dbReference type="Proteomes" id="UP000324222"/>
    </source>
</evidence>
<evidence type="ECO:0000313" key="2">
    <source>
        <dbReference type="EMBL" id="MPC82231.1"/>
    </source>
</evidence>
<keyword evidence="3" id="KW-1185">Reference proteome</keyword>